<gene>
    <name evidence="1" type="ORF">ACFOSS_08825</name>
</gene>
<evidence type="ECO:0000313" key="1">
    <source>
        <dbReference type="EMBL" id="MFC3913568.1"/>
    </source>
</evidence>
<protein>
    <submittedName>
        <fullName evidence="1">Uncharacterized protein</fullName>
    </submittedName>
</protein>
<name>A0ABV8CNC0_9GAMM</name>
<accession>A0ABV8CNC0</accession>
<keyword evidence="2" id="KW-1185">Reference proteome</keyword>
<dbReference type="Proteomes" id="UP001595692">
    <property type="component" value="Unassembled WGS sequence"/>
</dbReference>
<dbReference type="RefSeq" id="WP_377151945.1">
    <property type="nucleotide sequence ID" value="NZ_JBHSAF010000007.1"/>
</dbReference>
<reference evidence="2" key="1">
    <citation type="journal article" date="2019" name="Int. J. Syst. Evol. Microbiol.">
        <title>The Global Catalogue of Microorganisms (GCM) 10K type strain sequencing project: providing services to taxonomists for standard genome sequencing and annotation.</title>
        <authorList>
            <consortium name="The Broad Institute Genomics Platform"/>
            <consortium name="The Broad Institute Genome Sequencing Center for Infectious Disease"/>
            <person name="Wu L."/>
            <person name="Ma J."/>
        </authorList>
    </citation>
    <scope>NUCLEOTIDE SEQUENCE [LARGE SCALE GENOMIC DNA]</scope>
    <source>
        <strain evidence="2">CCUG 54939</strain>
    </source>
</reference>
<evidence type="ECO:0000313" key="2">
    <source>
        <dbReference type="Proteomes" id="UP001595692"/>
    </source>
</evidence>
<proteinExistence type="predicted"/>
<sequence>MTELEPGRIDGKITVRNKHSAHIEIRYSATQYSLHYVDSQGLDADGSGKIHRNYNKWITLLDQTIQVELLRQPTTGQ</sequence>
<dbReference type="EMBL" id="JBHSAF010000007">
    <property type="protein sequence ID" value="MFC3913568.1"/>
    <property type="molecule type" value="Genomic_DNA"/>
</dbReference>
<comment type="caution">
    <text evidence="1">The sequence shown here is derived from an EMBL/GenBank/DDBJ whole genome shotgun (WGS) entry which is preliminary data.</text>
</comment>
<organism evidence="1 2">
    <name type="scientific">Pseudaeromonas sharmana</name>
    <dbReference type="NCBI Taxonomy" id="328412"/>
    <lineage>
        <taxon>Bacteria</taxon>
        <taxon>Pseudomonadati</taxon>
        <taxon>Pseudomonadota</taxon>
        <taxon>Gammaproteobacteria</taxon>
        <taxon>Aeromonadales</taxon>
        <taxon>Aeromonadaceae</taxon>
        <taxon>Pseudaeromonas</taxon>
    </lineage>
</organism>